<feature type="signal peptide" evidence="1">
    <location>
        <begin position="1"/>
        <end position="27"/>
    </location>
</feature>
<evidence type="ECO:0000256" key="1">
    <source>
        <dbReference type="SAM" id="SignalP"/>
    </source>
</evidence>
<feature type="chain" id="PRO_5001518249" evidence="1">
    <location>
        <begin position="28"/>
        <end position="186"/>
    </location>
</feature>
<accession>A0A023G580</accession>
<name>A0A023G580_AMBTT</name>
<dbReference type="AlphaFoldDB" id="A0A023G580"/>
<organism evidence="2">
    <name type="scientific">Amblyomma triste</name>
    <name type="common">Neotropical tick</name>
    <dbReference type="NCBI Taxonomy" id="251400"/>
    <lineage>
        <taxon>Eukaryota</taxon>
        <taxon>Metazoa</taxon>
        <taxon>Ecdysozoa</taxon>
        <taxon>Arthropoda</taxon>
        <taxon>Chelicerata</taxon>
        <taxon>Arachnida</taxon>
        <taxon>Acari</taxon>
        <taxon>Parasitiformes</taxon>
        <taxon>Ixodida</taxon>
        <taxon>Ixodoidea</taxon>
        <taxon>Ixodidae</taxon>
        <taxon>Amblyomminae</taxon>
        <taxon>Amblyomma</taxon>
    </lineage>
</organism>
<dbReference type="EMBL" id="GBBM01007373">
    <property type="protein sequence ID" value="JAC28045.1"/>
    <property type="molecule type" value="mRNA"/>
</dbReference>
<protein>
    <submittedName>
        <fullName evidence="2">Putative secreted protein</fullName>
    </submittedName>
</protein>
<sequence length="186" mass="20609">MSPKENFNSLFVAVVTVTALLIPTNHAEYCPEGQETCLTEPLLRNASVVTIVMTNDPQPEQLCQRFQRTSISEDNNVATYDVTFRNASCDGTPIDANATLEVEGNTTLRVTYDNESESDLQSILYVVPGNCFVGQSNRTGQTLYMFKFIPGQPDDCSCIQKFKELSGGKVTILRDQRICKDIPAEP</sequence>
<proteinExistence type="evidence at transcript level"/>
<evidence type="ECO:0000313" key="2">
    <source>
        <dbReference type="EMBL" id="JAC28045.1"/>
    </source>
</evidence>
<dbReference type="Gene3D" id="2.40.128.20">
    <property type="match status" value="1"/>
</dbReference>
<dbReference type="InterPro" id="IPR012674">
    <property type="entry name" value="Calycin"/>
</dbReference>
<keyword evidence="1" id="KW-0732">Signal</keyword>
<reference evidence="2" key="1">
    <citation type="submission" date="2014-03" db="EMBL/GenBank/DDBJ databases">
        <title>The sialotranscriptome of Amblyomma triste, Amblyomma parvum and Amblyomma cajennense ticks, uncovered by 454-based RNA-seq.</title>
        <authorList>
            <person name="Garcia G.R."/>
            <person name="Gardinassi L.G."/>
            <person name="Ribeiro J.M."/>
            <person name="Anatriello E."/>
            <person name="Ferreira B.R."/>
            <person name="Moreira H.N."/>
            <person name="Mafra C."/>
            <person name="Olegario M.M."/>
            <person name="Szabo P.J."/>
            <person name="Miranda-Santos I.K."/>
            <person name="Maruyama S.R."/>
        </authorList>
    </citation>
    <scope>NUCLEOTIDE SEQUENCE</scope>
    <source>
        <strain evidence="2">Mato Grasso do Sul</strain>
        <tissue evidence="2">Salivary glands</tissue>
    </source>
</reference>